<evidence type="ECO:0000313" key="2">
    <source>
        <dbReference type="Proteomes" id="UP000738349"/>
    </source>
</evidence>
<evidence type="ECO:0000313" key="1">
    <source>
        <dbReference type="EMBL" id="KAH7133726.1"/>
    </source>
</evidence>
<dbReference type="EMBL" id="JAGMUV010000015">
    <property type="protein sequence ID" value="KAH7133726.1"/>
    <property type="molecule type" value="Genomic_DNA"/>
</dbReference>
<organism evidence="1 2">
    <name type="scientific">Dactylonectria macrodidyma</name>
    <dbReference type="NCBI Taxonomy" id="307937"/>
    <lineage>
        <taxon>Eukaryota</taxon>
        <taxon>Fungi</taxon>
        <taxon>Dikarya</taxon>
        <taxon>Ascomycota</taxon>
        <taxon>Pezizomycotina</taxon>
        <taxon>Sordariomycetes</taxon>
        <taxon>Hypocreomycetidae</taxon>
        <taxon>Hypocreales</taxon>
        <taxon>Nectriaceae</taxon>
        <taxon>Dactylonectria</taxon>
    </lineage>
</organism>
<keyword evidence="2" id="KW-1185">Reference proteome</keyword>
<dbReference type="Proteomes" id="UP000738349">
    <property type="component" value="Unassembled WGS sequence"/>
</dbReference>
<reference evidence="1" key="1">
    <citation type="journal article" date="2021" name="Nat. Commun.">
        <title>Genetic determinants of endophytism in the Arabidopsis root mycobiome.</title>
        <authorList>
            <person name="Mesny F."/>
            <person name="Miyauchi S."/>
            <person name="Thiergart T."/>
            <person name="Pickel B."/>
            <person name="Atanasova L."/>
            <person name="Karlsson M."/>
            <person name="Huettel B."/>
            <person name="Barry K.W."/>
            <person name="Haridas S."/>
            <person name="Chen C."/>
            <person name="Bauer D."/>
            <person name="Andreopoulos W."/>
            <person name="Pangilinan J."/>
            <person name="LaButti K."/>
            <person name="Riley R."/>
            <person name="Lipzen A."/>
            <person name="Clum A."/>
            <person name="Drula E."/>
            <person name="Henrissat B."/>
            <person name="Kohler A."/>
            <person name="Grigoriev I.V."/>
            <person name="Martin F.M."/>
            <person name="Hacquard S."/>
        </authorList>
    </citation>
    <scope>NUCLEOTIDE SEQUENCE</scope>
    <source>
        <strain evidence="1">MPI-CAGE-AT-0147</strain>
    </source>
</reference>
<accession>A0A9P9IVD6</accession>
<proteinExistence type="predicted"/>
<protein>
    <submittedName>
        <fullName evidence="1">Uncharacterized protein</fullName>
    </submittedName>
</protein>
<comment type="caution">
    <text evidence="1">The sequence shown here is derived from an EMBL/GenBank/DDBJ whole genome shotgun (WGS) entry which is preliminary data.</text>
</comment>
<sequence>MFLRSYASFTARQTVAVTRAARASQLTARHLAGRHQAAELTIRHPTQRRLKSTMAGREQQDHASSEMADAMLRLDMTMTEHGTPLSKPLAAAARNRRNISTGIQDHILYPGNPKKNSTLWIVDRIMEPQTIPRFMELVSSGLLPDGTQTSLPLPTFEEMMKMMEPMSTWAPAPYNQSDVSTMHSMSVRIGSHEDPTRLVTISKELHFMKSRIWDGIVPMSERRWKDLDLDHPDHFAIACQFIVAVINVFHYLNHNIIKDHLRETSNLISDHLKDFDEALNATRKAASPDGSYEHISVAGLWHEYVSAHYKVISNRSHSWVVEHIDRLREPILAELASYQPAAPGQHDAHQWNLTNKLHDLLENGAQADYVIFIPTDGYRGDALPAMEARPLTDEQSKRGFREEPIAWNASLQQRQADYVTRLRFLSRVHQYNAMADLGVVPGNLPPMNDPSDITRTARAQVTAQAQTRLELRGEPEPLGLDLWLARAKINSEHDSFEWGYVAYRLNHEHNEGQWAYFKERFEADSSDWCADVAGIDELRSLAKIHWLDGKELGIEDGDIDAAKKHFKTYLESESPPKKVRTEMFLVADGDAITSYIKPTVAKSGFITAVDADFDPNYQDDRIKHESPGYSGSVRVLGRLLWDDVGAMYQAQNHQLVDLWPLAMNNPALIYEGPMPMPILKAGYKTPNQSRSLTRTLTYLAVAGIIGNYFFGFTG</sequence>
<name>A0A9P9IVD6_9HYPO</name>
<dbReference type="OrthoDB" id="3437405at2759"/>
<dbReference type="AlphaFoldDB" id="A0A9P9IVD6"/>
<gene>
    <name evidence="1" type="ORF">EDB81DRAFT_805026</name>
</gene>